<gene>
    <name evidence="2" type="ORF">CWD88_14480</name>
</gene>
<sequence length="70" mass="7722">MGACSVCADRLRAIDAPDARRATVGKPSDPHCARARRLLAVEPFRPPAIERLSSQARIRTPHPAHKPQHH</sequence>
<accession>A0AAX0UB16</accession>
<feature type="compositionally biased region" description="Basic residues" evidence="1">
    <location>
        <begin position="59"/>
        <end position="70"/>
    </location>
</feature>
<evidence type="ECO:0000313" key="3">
    <source>
        <dbReference type="Proteomes" id="UP000231878"/>
    </source>
</evidence>
<dbReference type="EMBL" id="PHRB01000012">
    <property type="protein sequence ID" value="PJO65639.1"/>
    <property type="molecule type" value="Genomic_DNA"/>
</dbReference>
<name>A0AAX0UB16_BURPE</name>
<organism evidence="2 3">
    <name type="scientific">Burkholderia pseudomallei</name>
    <name type="common">Pseudomonas pseudomallei</name>
    <dbReference type="NCBI Taxonomy" id="28450"/>
    <lineage>
        <taxon>Bacteria</taxon>
        <taxon>Pseudomonadati</taxon>
        <taxon>Pseudomonadota</taxon>
        <taxon>Betaproteobacteria</taxon>
        <taxon>Burkholderiales</taxon>
        <taxon>Burkholderiaceae</taxon>
        <taxon>Burkholderia</taxon>
        <taxon>pseudomallei group</taxon>
    </lineage>
</organism>
<proteinExistence type="predicted"/>
<dbReference type="AlphaFoldDB" id="A0AAX0UB16"/>
<evidence type="ECO:0000256" key="1">
    <source>
        <dbReference type="SAM" id="MobiDB-lite"/>
    </source>
</evidence>
<feature type="region of interest" description="Disordered" evidence="1">
    <location>
        <begin position="50"/>
        <end position="70"/>
    </location>
</feature>
<comment type="caution">
    <text evidence="2">The sequence shown here is derived from an EMBL/GenBank/DDBJ whole genome shotgun (WGS) entry which is preliminary data.</text>
</comment>
<dbReference type="Proteomes" id="UP000231878">
    <property type="component" value="Unassembled WGS sequence"/>
</dbReference>
<evidence type="ECO:0000313" key="2">
    <source>
        <dbReference type="EMBL" id="PJO65639.1"/>
    </source>
</evidence>
<reference evidence="2 3" key="1">
    <citation type="submission" date="2017-11" db="EMBL/GenBank/DDBJ databases">
        <title>Molecular characterization of Burkholderia pseudomallei and closely related isolates from Vietnam.</title>
        <authorList>
            <person name="Ustinov D.V."/>
            <person name="Antonov A.S."/>
            <person name="Avdusheva E.F."/>
            <person name="Shpak I.M."/>
            <person name="Zakharova I.B."/>
            <person name="Thi L.A."/>
            <person name="Teteryatnikova N."/>
            <person name="Lopasteyskaya Y.A."/>
            <person name="Kuzyutina J.A."/>
            <person name="Ngo T.N."/>
            <person name="Victorov D.V."/>
        </authorList>
    </citation>
    <scope>NUCLEOTIDE SEQUENCE [LARGE SCALE GENOMIC DNA]</scope>
    <source>
        <strain evidence="2 3">V1512</strain>
    </source>
</reference>
<protein>
    <submittedName>
        <fullName evidence="2">Uncharacterized protein</fullName>
    </submittedName>
</protein>